<feature type="domain" description="J" evidence="6">
    <location>
        <begin position="21"/>
        <end position="85"/>
    </location>
</feature>
<dbReference type="OrthoDB" id="1507364at2759"/>
<sequence length="323" mass="36620">MSYTKEQESIVLKVLSYKPNQFYEILSVTKTADENEIKKSYRKLAIKCHPDKNSHPRASEAFKFINKAWGVLSDPDKKRIFDQTGADPDSRFTPSAGGTSGFSSGTHPMFNGGGARGGVPFDDDIFNMFFGGGNSPFGGQSFGFGNNGFTFQTFGGGEPPFMRHRRTHHRPREGQSQDNTAQQSESSLSDQLRALLPLLFILIIPILSALFGSESSNPEYSFAPSYKYNIERRTPKYSIPYYVNNKFDEKFANKSPKQMKNFVDKVESIYVQDKRSKCSREQIHKNELMEDAQGWFWTNEEKLKQAENMPMPNCDYLRGIGLI</sequence>
<dbReference type="PANTHER" id="PTHR43908:SF3">
    <property type="entry name" value="AT29763P-RELATED"/>
    <property type="match status" value="1"/>
</dbReference>
<name>A0A8J5QF50_9ASCO</name>
<organism evidence="7 8">
    <name type="scientific">[Candida] subhashii</name>
    <dbReference type="NCBI Taxonomy" id="561895"/>
    <lineage>
        <taxon>Eukaryota</taxon>
        <taxon>Fungi</taxon>
        <taxon>Dikarya</taxon>
        <taxon>Ascomycota</taxon>
        <taxon>Saccharomycotina</taxon>
        <taxon>Pichiomycetes</taxon>
        <taxon>Debaryomycetaceae</taxon>
        <taxon>Spathaspora</taxon>
    </lineage>
</organism>
<dbReference type="CDD" id="cd06257">
    <property type="entry name" value="DnaJ"/>
    <property type="match status" value="1"/>
</dbReference>
<dbReference type="AlphaFoldDB" id="A0A8J5QF50"/>
<feature type="compositionally biased region" description="Basic residues" evidence="5">
    <location>
        <begin position="162"/>
        <end position="171"/>
    </location>
</feature>
<comment type="subcellular location">
    <subcellularLocation>
        <location evidence="1">Membrane</location>
        <topology evidence="1">Single-pass membrane protein</topology>
    </subcellularLocation>
</comment>
<dbReference type="PROSITE" id="PS50076">
    <property type="entry name" value="DNAJ_2"/>
    <property type="match status" value="1"/>
</dbReference>
<evidence type="ECO:0000256" key="4">
    <source>
        <dbReference type="ARBA" id="ARBA00023136"/>
    </source>
</evidence>
<dbReference type="GO" id="GO:0030544">
    <property type="term" value="F:Hsp70 protein binding"/>
    <property type="evidence" value="ECO:0007669"/>
    <property type="project" value="TreeGrafter"/>
</dbReference>
<dbReference type="GeneID" id="73469900"/>
<keyword evidence="2" id="KW-0812">Transmembrane</keyword>
<evidence type="ECO:0000259" key="6">
    <source>
        <dbReference type="PROSITE" id="PS50076"/>
    </source>
</evidence>
<dbReference type="GO" id="GO:0071218">
    <property type="term" value="P:cellular response to misfolded protein"/>
    <property type="evidence" value="ECO:0007669"/>
    <property type="project" value="TreeGrafter"/>
</dbReference>
<dbReference type="EMBL" id="JAGSYN010000139">
    <property type="protein sequence ID" value="KAG7663351.1"/>
    <property type="molecule type" value="Genomic_DNA"/>
</dbReference>
<keyword evidence="4" id="KW-0472">Membrane</keyword>
<dbReference type="InterPro" id="IPR051100">
    <property type="entry name" value="DnaJ_subfamily_B/C"/>
</dbReference>
<feature type="compositionally biased region" description="Polar residues" evidence="5">
    <location>
        <begin position="174"/>
        <end position="186"/>
    </location>
</feature>
<dbReference type="RefSeq" id="XP_049263583.1">
    <property type="nucleotide sequence ID" value="XM_049406919.1"/>
</dbReference>
<comment type="caution">
    <text evidence="7">The sequence shown here is derived from an EMBL/GenBank/DDBJ whole genome shotgun (WGS) entry which is preliminary data.</text>
</comment>
<accession>A0A8J5QF50</accession>
<dbReference type="SMART" id="SM00271">
    <property type="entry name" value="DnaJ"/>
    <property type="match status" value="1"/>
</dbReference>
<dbReference type="InterPro" id="IPR001623">
    <property type="entry name" value="DnaJ_domain"/>
</dbReference>
<evidence type="ECO:0000256" key="3">
    <source>
        <dbReference type="ARBA" id="ARBA00022989"/>
    </source>
</evidence>
<dbReference type="PANTHER" id="PTHR43908">
    <property type="entry name" value="AT29763P-RELATED"/>
    <property type="match status" value="1"/>
</dbReference>
<gene>
    <name evidence="7" type="ORF">J8A68_003099</name>
</gene>
<evidence type="ECO:0000313" key="8">
    <source>
        <dbReference type="Proteomes" id="UP000694255"/>
    </source>
</evidence>
<dbReference type="Pfam" id="PF09320">
    <property type="entry name" value="DUF1977"/>
    <property type="match status" value="1"/>
</dbReference>
<dbReference type="Proteomes" id="UP000694255">
    <property type="component" value="Unassembled WGS sequence"/>
</dbReference>
<dbReference type="FunFam" id="1.10.287.110:FF:000070">
    <property type="entry name" value="Endoplasmic reticulum protein, putative"/>
    <property type="match status" value="1"/>
</dbReference>
<keyword evidence="8" id="KW-1185">Reference proteome</keyword>
<keyword evidence="3" id="KW-1133">Transmembrane helix</keyword>
<evidence type="ECO:0000256" key="2">
    <source>
        <dbReference type="ARBA" id="ARBA00022692"/>
    </source>
</evidence>
<reference evidence="7 8" key="1">
    <citation type="journal article" date="2021" name="DNA Res.">
        <title>Genome analysis of Candida subhashii reveals its hybrid nature and dual mitochondrial genome conformations.</title>
        <authorList>
            <person name="Mixao V."/>
            <person name="Hegedusova E."/>
            <person name="Saus E."/>
            <person name="Pryszcz L.P."/>
            <person name="Cillingova A."/>
            <person name="Nosek J."/>
            <person name="Gabaldon T."/>
        </authorList>
    </citation>
    <scope>NUCLEOTIDE SEQUENCE [LARGE SCALE GENOMIC DNA]</scope>
    <source>
        <strain evidence="7 8">CBS 10753</strain>
    </source>
</reference>
<protein>
    <submittedName>
        <fullName evidence="7">HLJ1</fullName>
    </submittedName>
</protein>
<evidence type="ECO:0000313" key="7">
    <source>
        <dbReference type="EMBL" id="KAG7663351.1"/>
    </source>
</evidence>
<evidence type="ECO:0000256" key="1">
    <source>
        <dbReference type="ARBA" id="ARBA00004167"/>
    </source>
</evidence>
<evidence type="ECO:0000256" key="5">
    <source>
        <dbReference type="SAM" id="MobiDB-lite"/>
    </source>
</evidence>
<dbReference type="GO" id="GO:0005789">
    <property type="term" value="C:endoplasmic reticulum membrane"/>
    <property type="evidence" value="ECO:0007669"/>
    <property type="project" value="TreeGrafter"/>
</dbReference>
<dbReference type="InterPro" id="IPR015399">
    <property type="entry name" value="DUF1977_DnaJ-like"/>
</dbReference>
<proteinExistence type="predicted"/>
<dbReference type="Pfam" id="PF00226">
    <property type="entry name" value="DnaJ"/>
    <property type="match status" value="1"/>
</dbReference>
<feature type="region of interest" description="Disordered" evidence="5">
    <location>
        <begin position="156"/>
        <end position="186"/>
    </location>
</feature>